<feature type="domain" description="Peptidase S9 prolyl oligopeptidase catalytic" evidence="4">
    <location>
        <begin position="474"/>
        <end position="680"/>
    </location>
</feature>
<dbReference type="Gene3D" id="3.40.50.1820">
    <property type="entry name" value="alpha/beta hydrolase"/>
    <property type="match status" value="1"/>
</dbReference>
<dbReference type="SUPFAM" id="SSF53474">
    <property type="entry name" value="alpha/beta-Hydrolases"/>
    <property type="match status" value="1"/>
</dbReference>
<evidence type="ECO:0000256" key="2">
    <source>
        <dbReference type="ARBA" id="ARBA00022825"/>
    </source>
</evidence>
<proteinExistence type="predicted"/>
<dbReference type="PANTHER" id="PTHR42776:SF27">
    <property type="entry name" value="DIPEPTIDYL PEPTIDASE FAMILY MEMBER 6"/>
    <property type="match status" value="1"/>
</dbReference>
<dbReference type="InterPro" id="IPR029058">
    <property type="entry name" value="AB_hydrolase_fold"/>
</dbReference>
<sequence length="702" mass="76304">MMKRFACVAMAALAFSAPAMAQEKEETDPTLFELMDVFQLEYATQPQVSPDGTKIAYTRRGFDIRGDAPRSAIWVYDLEDGSHVPLFSGAKSFSSPRWSPDGERIAYVSSEEGGGSQIYVRWMEGGETARLTDLVESPSSLSWSPDGRQIAFTMFQPADPDPIAKLPSPPEGAEWSARPKVIDQTFYRGDGAGFYEQGLSQLFVVSAEGGTPRQLTRDDYDYGGTATWSPDGARLFVSSDRTEDWREGQGQNDLFAVDVRTMAVTPLATTPESEFAPLVSPDGDRIAFLRRSDRKSWHVPLELWTSRLDGSDMRRVAAGLDRTIGGYDWAADGRSLYFVYDDGGTTKLARGSVRGDDYDVLAEGLGGESLGRPYSGASIDVADDAGTVAFNMASDDAPAELATLRNGRVRQLTNINADLKAQTRFGEVRELPVTAADGVTSQCWIVTPPDFDSSQTYPMILEIHGGPHANYGRRFSAEVQLYAAEGYVVTYCNPRGSTGYGDDFAMQIDQAYPSGDYDDLMAGVDAAVATGFVDPDRLFVTGGSGGGVLSAWIVGKTDRFRAAVVAKPVINWATFILTSDFGAGSWDELFQAKPWDNPMLYWEQSPLSLVGNVETPTMLLTGEEDYRTPMSETEQFYAALKIQGVPTAMVRIQGAGHGIAARPSNLISKVAYVLGWFERYDVGEDGAANVAAVSAPMPARAN</sequence>
<feature type="chain" id="PRO_5045365160" evidence="3">
    <location>
        <begin position="22"/>
        <end position="702"/>
    </location>
</feature>
<feature type="domain" description="Dipeptidylpeptidase IV N-terminal" evidence="5">
    <location>
        <begin position="229"/>
        <end position="293"/>
    </location>
</feature>
<evidence type="ECO:0000256" key="1">
    <source>
        <dbReference type="ARBA" id="ARBA00022801"/>
    </source>
</evidence>
<protein>
    <submittedName>
        <fullName evidence="6">S9 family peptidase</fullName>
    </submittedName>
</protein>
<evidence type="ECO:0000313" key="7">
    <source>
        <dbReference type="Proteomes" id="UP000824621"/>
    </source>
</evidence>
<keyword evidence="3" id="KW-0732">Signal</keyword>
<dbReference type="RefSeq" id="WP_088712239.1">
    <property type="nucleotide sequence ID" value="NZ_JAGSGB010000002.1"/>
</dbReference>
<accession>A0ABS7WLQ4</accession>
<dbReference type="Pfam" id="PF00326">
    <property type="entry name" value="Peptidase_S9"/>
    <property type="match status" value="1"/>
</dbReference>
<reference evidence="6 7" key="1">
    <citation type="submission" date="2021-04" db="EMBL/GenBank/DDBJ databases">
        <authorList>
            <person name="Pira H."/>
            <person name="Risdian C."/>
            <person name="Wink J."/>
        </authorList>
    </citation>
    <scope>NUCLEOTIDE SEQUENCE [LARGE SCALE GENOMIC DNA]</scope>
    <source>
        <strain evidence="6 7">DSM 107782</strain>
    </source>
</reference>
<feature type="signal peptide" evidence="3">
    <location>
        <begin position="1"/>
        <end position="21"/>
    </location>
</feature>
<dbReference type="Proteomes" id="UP000824621">
    <property type="component" value="Unassembled WGS sequence"/>
</dbReference>
<dbReference type="InterPro" id="IPR001375">
    <property type="entry name" value="Peptidase_S9_cat"/>
</dbReference>
<name>A0ABS7WLQ4_9SPHN</name>
<dbReference type="Pfam" id="PF00930">
    <property type="entry name" value="DPPIV_N"/>
    <property type="match status" value="1"/>
</dbReference>
<dbReference type="Gene3D" id="2.120.10.30">
    <property type="entry name" value="TolB, C-terminal domain"/>
    <property type="match status" value="2"/>
</dbReference>
<dbReference type="PANTHER" id="PTHR42776">
    <property type="entry name" value="SERINE PEPTIDASE S9 FAMILY MEMBER"/>
    <property type="match status" value="1"/>
</dbReference>
<evidence type="ECO:0000259" key="5">
    <source>
        <dbReference type="Pfam" id="PF00930"/>
    </source>
</evidence>
<dbReference type="InterPro" id="IPR002469">
    <property type="entry name" value="Peptidase_S9B_N"/>
</dbReference>
<keyword evidence="7" id="KW-1185">Reference proteome</keyword>
<gene>
    <name evidence="6" type="ORF">KCN53_11890</name>
</gene>
<dbReference type="Pfam" id="PF07676">
    <property type="entry name" value="PD40"/>
    <property type="match status" value="3"/>
</dbReference>
<evidence type="ECO:0000256" key="3">
    <source>
        <dbReference type="SAM" id="SignalP"/>
    </source>
</evidence>
<dbReference type="InterPro" id="IPR011659">
    <property type="entry name" value="WD40"/>
</dbReference>
<comment type="caution">
    <text evidence="6">The sequence shown here is derived from an EMBL/GenBank/DDBJ whole genome shotgun (WGS) entry which is preliminary data.</text>
</comment>
<dbReference type="InterPro" id="IPR011042">
    <property type="entry name" value="6-blade_b-propeller_TolB-like"/>
</dbReference>
<dbReference type="EMBL" id="JAGSGB010000002">
    <property type="protein sequence ID" value="MBZ6379333.1"/>
    <property type="molecule type" value="Genomic_DNA"/>
</dbReference>
<keyword evidence="2" id="KW-0720">Serine protease</keyword>
<keyword evidence="2" id="KW-0645">Protease</keyword>
<organism evidence="6 7">
    <name type="scientific">Pacificimonas aurantium</name>
    <dbReference type="NCBI Taxonomy" id="1250540"/>
    <lineage>
        <taxon>Bacteria</taxon>
        <taxon>Pseudomonadati</taxon>
        <taxon>Pseudomonadota</taxon>
        <taxon>Alphaproteobacteria</taxon>
        <taxon>Sphingomonadales</taxon>
        <taxon>Sphingosinicellaceae</taxon>
        <taxon>Pacificimonas</taxon>
    </lineage>
</organism>
<evidence type="ECO:0000259" key="4">
    <source>
        <dbReference type="Pfam" id="PF00326"/>
    </source>
</evidence>
<evidence type="ECO:0000313" key="6">
    <source>
        <dbReference type="EMBL" id="MBZ6379333.1"/>
    </source>
</evidence>
<keyword evidence="1" id="KW-0378">Hydrolase</keyword>
<dbReference type="SUPFAM" id="SSF82171">
    <property type="entry name" value="DPP6 N-terminal domain-like"/>
    <property type="match status" value="1"/>
</dbReference>